<protein>
    <submittedName>
        <fullName evidence="16">Uncharacterized protein</fullName>
    </submittedName>
</protein>
<comment type="caution">
    <text evidence="16">The sequence shown here is derived from an EMBL/GenBank/DDBJ whole genome shotgun (WGS) entry which is preliminary data.</text>
</comment>
<feature type="transmembrane region" description="Helical" evidence="13">
    <location>
        <begin position="900"/>
        <end position="920"/>
    </location>
</feature>
<proteinExistence type="predicted"/>
<dbReference type="NCBIfam" id="TIGR01727">
    <property type="entry name" value="oligo_HPY"/>
    <property type="match status" value="2"/>
</dbReference>
<evidence type="ECO:0000256" key="10">
    <source>
        <dbReference type="ARBA" id="ARBA00022989"/>
    </source>
</evidence>
<dbReference type="InterPro" id="IPR045337">
    <property type="entry name" value="MmgE_PrpD_C"/>
</dbReference>
<dbReference type="Pfam" id="PF19305">
    <property type="entry name" value="MmgE_PrpD_C"/>
    <property type="match status" value="1"/>
</dbReference>
<dbReference type="NCBIfam" id="NF008453">
    <property type="entry name" value="PRK11308.1"/>
    <property type="match status" value="2"/>
</dbReference>
<feature type="transmembrane region" description="Helical" evidence="13">
    <location>
        <begin position="867"/>
        <end position="893"/>
    </location>
</feature>
<dbReference type="InterPro" id="IPR003593">
    <property type="entry name" value="AAA+_ATPase"/>
</dbReference>
<keyword evidence="9" id="KW-1278">Translocase</keyword>
<evidence type="ECO:0000256" key="1">
    <source>
        <dbReference type="ARBA" id="ARBA00004141"/>
    </source>
</evidence>
<dbReference type="InterPro" id="IPR027417">
    <property type="entry name" value="P-loop_NTPase"/>
</dbReference>
<dbReference type="GO" id="GO:0055085">
    <property type="term" value="P:transmembrane transport"/>
    <property type="evidence" value="ECO:0007669"/>
    <property type="project" value="InterPro"/>
</dbReference>
<dbReference type="Pfam" id="PF00496">
    <property type="entry name" value="SBP_bac_5"/>
    <property type="match status" value="1"/>
</dbReference>
<keyword evidence="8" id="KW-0067">ATP-binding</keyword>
<gene>
    <name evidence="16" type="ORF">EVOR1521_LOCUS16720</name>
</gene>
<dbReference type="PROSITE" id="PS51318">
    <property type="entry name" value="TAT"/>
    <property type="match status" value="1"/>
</dbReference>
<feature type="transmembrane region" description="Helical" evidence="13">
    <location>
        <begin position="689"/>
        <end position="710"/>
    </location>
</feature>
<dbReference type="Gene3D" id="3.40.190.10">
    <property type="entry name" value="Periplasmic binding protein-like II"/>
    <property type="match status" value="1"/>
</dbReference>
<keyword evidence="17" id="KW-1185">Reference proteome</keyword>
<evidence type="ECO:0000256" key="9">
    <source>
        <dbReference type="ARBA" id="ARBA00022967"/>
    </source>
</evidence>
<feature type="domain" description="ABC transporter" evidence="14">
    <location>
        <begin position="1631"/>
        <end position="1885"/>
    </location>
</feature>
<organism evidence="16 17">
    <name type="scientific">Effrenium voratum</name>
    <dbReference type="NCBI Taxonomy" id="2562239"/>
    <lineage>
        <taxon>Eukaryota</taxon>
        <taxon>Sar</taxon>
        <taxon>Alveolata</taxon>
        <taxon>Dinophyceae</taxon>
        <taxon>Suessiales</taxon>
        <taxon>Symbiodiniaceae</taxon>
        <taxon>Effrenium</taxon>
    </lineage>
</organism>
<feature type="transmembrane region" description="Helical" evidence="13">
    <location>
        <begin position="1038"/>
        <end position="1058"/>
    </location>
</feature>
<dbReference type="GO" id="GO:0016829">
    <property type="term" value="F:lyase activity"/>
    <property type="evidence" value="ECO:0007669"/>
    <property type="project" value="InterPro"/>
</dbReference>
<evidence type="ECO:0000313" key="16">
    <source>
        <dbReference type="EMBL" id="CAJ1391456.1"/>
    </source>
</evidence>
<dbReference type="InterPro" id="IPR013563">
    <property type="entry name" value="Oligopep_ABC_C"/>
</dbReference>
<feature type="transmembrane region" description="Helical" evidence="13">
    <location>
        <begin position="1070"/>
        <end position="1092"/>
    </location>
</feature>
<feature type="transmembrane region" description="Helical" evidence="13">
    <location>
        <begin position="1098"/>
        <end position="1118"/>
    </location>
</feature>
<evidence type="ECO:0000256" key="4">
    <source>
        <dbReference type="ARBA" id="ARBA00022475"/>
    </source>
</evidence>
<feature type="transmembrane region" description="Helical" evidence="13">
    <location>
        <begin position="1154"/>
        <end position="1172"/>
    </location>
</feature>
<dbReference type="Pfam" id="PF08352">
    <property type="entry name" value="oligo_HPY"/>
    <property type="match status" value="2"/>
</dbReference>
<feature type="compositionally biased region" description="Basic and acidic residues" evidence="12">
    <location>
        <begin position="2044"/>
        <end position="2064"/>
    </location>
</feature>
<feature type="transmembrane region" description="Helical" evidence="13">
    <location>
        <begin position="731"/>
        <end position="750"/>
    </location>
</feature>
<name>A0AA36IQ78_9DINO</name>
<dbReference type="Pfam" id="PF00528">
    <property type="entry name" value="BPD_transp_1"/>
    <property type="match status" value="2"/>
</dbReference>
<keyword evidence="5" id="KW-0997">Cell inner membrane</keyword>
<dbReference type="EMBL" id="CAUJNA010002223">
    <property type="protein sequence ID" value="CAJ1391456.1"/>
    <property type="molecule type" value="Genomic_DNA"/>
</dbReference>
<dbReference type="Proteomes" id="UP001178507">
    <property type="component" value="Unassembled WGS sequence"/>
</dbReference>
<dbReference type="Gene3D" id="1.10.3720.10">
    <property type="entry name" value="MetI-like"/>
    <property type="match status" value="2"/>
</dbReference>
<feature type="transmembrane region" description="Helical" evidence="13">
    <location>
        <begin position="935"/>
        <end position="959"/>
    </location>
</feature>
<evidence type="ECO:0000313" key="17">
    <source>
        <dbReference type="Proteomes" id="UP001178507"/>
    </source>
</evidence>
<dbReference type="Pfam" id="PF03972">
    <property type="entry name" value="MmgE_PrpD_N"/>
    <property type="match status" value="1"/>
</dbReference>
<feature type="transmembrane region" description="Helical" evidence="13">
    <location>
        <begin position="762"/>
        <end position="783"/>
    </location>
</feature>
<dbReference type="GO" id="GO:0005524">
    <property type="term" value="F:ATP binding"/>
    <property type="evidence" value="ECO:0007669"/>
    <property type="project" value="UniProtKB-KW"/>
</dbReference>
<dbReference type="Gene3D" id="1.10.4100.10">
    <property type="entry name" value="2-methylcitrate dehydratase PrpD"/>
    <property type="match status" value="1"/>
</dbReference>
<keyword evidence="10 13" id="KW-1133">Transmembrane helix</keyword>
<dbReference type="InterPro" id="IPR003439">
    <property type="entry name" value="ABC_transporter-like_ATP-bd"/>
</dbReference>
<dbReference type="InterPro" id="IPR045336">
    <property type="entry name" value="MmgE_PrpD_N"/>
</dbReference>
<dbReference type="SUPFAM" id="SSF161098">
    <property type="entry name" value="MetI-like"/>
    <property type="match status" value="2"/>
</dbReference>
<evidence type="ECO:0000256" key="13">
    <source>
        <dbReference type="SAM" id="Phobius"/>
    </source>
</evidence>
<dbReference type="NCBIfam" id="NF007739">
    <property type="entry name" value="PRK10419.1"/>
    <property type="match status" value="2"/>
</dbReference>
<feature type="domain" description="ABC transmembrane type-1" evidence="15">
    <location>
        <begin position="683"/>
        <end position="886"/>
    </location>
</feature>
<feature type="compositionally biased region" description="Low complexity" evidence="12">
    <location>
        <begin position="2003"/>
        <end position="2017"/>
    </location>
</feature>
<feature type="domain" description="ABC transporter" evidence="14">
    <location>
        <begin position="1287"/>
        <end position="1537"/>
    </location>
</feature>
<dbReference type="Gene3D" id="3.40.50.300">
    <property type="entry name" value="P-loop containing nucleotide triphosphate hydrolases"/>
    <property type="match status" value="2"/>
</dbReference>
<feature type="compositionally biased region" description="Basic and acidic residues" evidence="12">
    <location>
        <begin position="1989"/>
        <end position="2002"/>
    </location>
</feature>
<sequence length="2512" mass="274680">MPEHIEKLAADTKAGKMDRREFLALATTFGATTAAAYSMIGIAAPGRALAQEAKKGGVLTIAMDVRELKDPRTFDWSQMGNLGRQFLEPLVKYTVDFTFEPMLLESWEINDDATEYTLRVRQGVKWNNGDDFNADDVIFNIERWCERDVEGNSMAARFAAIIDDETGKAAEGAIVRVDDFTVKLMLPQPDITLIAGMADYPALVVHPSYADTGELVDNPIGTGPFELVSFSIGDRAEYKRREDGAWWGGEAHLDEVVFVDYGTDQSAQVSAFESGEVQANYEVTGDFVDIFEGLGLTKNEAVTGATVVVRTNVNNPPYDDQRVRQALQLAVDNNVVLQLGIAGQGTVAENHHVAPIHPEYAELPPISRDIDAAKALMEEAGQMDFEHEIISIDDDYRKNTTDAVAAQLREAGFKVKRTVLPGSTFWNDWTKYPYSSTNWNHRPLGVQILALAYRSGEAWNEAGYSNPEFDEKLTQALAIADADQRRELMVDIQRMLQESGIIIQPYWRSLFNFNDATVQNYYQHPTYELDLADGQGGRKKPSARLAPSRVLGRSSLISFFVRRLGIMALTMLCLTLVVFFLVNLEPNLRKLSISQTNMRASDAQIESWLVRNGYRDNFFVRYGQWLGVVQKQPLVDPETGEATPRFRFCDEPAEARFSGVIQGDFGCSTRFKVPVSERLVPALQATGWLMFYVMLVMVPGALLVGIFASMREGSRTDRSLSVASIASTATPEYVSGVIFTVIFASWLGILNGSAATATREGITFSNFTLPVMTMAIYGMGYIARMTRASMAEVMTAQYIRTARLKGLTFSSVVIKHALRNALIAPFTVIMLQFPWLLTGVVIVEAMFRYQGFGFTLVEAASNNDIDLLLACALVSVVVVLVTQLLSDVGYAFLNPRIRIIWRFWPVWAAMIIIGTLSYMYRDRLGLYGQLYDGGVGIAGLVFIGFWLFSALFASIIAPFDPIGVVPILKNAVPGTIDPESGNAFLLGGDKLARDVFSRMVYGSQIVLIIAPAATAFALMVGITLGLPAGYYGGQVDNVLSFIANLVLAFPVILLFYLLVTPGITETPIPYTLAGLFFIFPVIFFVTLFYTRYQARPQFMWPAIAVTIVLGTWIWISLVSNDFIVQALRNNGLGFVGAFFDLPVFKIISIEPGQLNIFVAVVFASSPGVFRITRGLVMDIKTRDYVAAAQTRGESPWYIMLWEVLPNARGPLIVDACLRIGYTTILLGTLGYFGLGMPPESPDWGTAIKDGSQLLRLYVWPALVPAVALMSFVLGLNLLADALREESLKIENLHISFYTRAGEIPAVMDYSCKVMPGEALGIVGESGCGKSTVALGIMRDMGNRGHIKSGTIRFKGRDMGEMSDAELRDLRGSKIAMIYQEPMASLNPAMKIGQQLMEVPIVHEGVSKQQAYDRSIEMLEAVRLPDPKRVMSSYPHQISGGQQQRVVIAMALLSNPELLLLDEPTTALDVTVEAGIVELVKDLGKKYGMSMLFISHNLGLILETCDRISVMYSGEAVETGDVADVFDRMRHPYTQGLFRSIPLPGADKNSRPLIAIPGQLPLPHERPHGCNFGPRCHHFVEGECDAGPISMIPVKGHHDHNSRCVRFDEIDWKAMPDGIAQNDPVEPGAPVLQIDNLKKYYDVAANAIFGGGETRTVKANETISFTAREAETVAIVGESGCGKSTLAKVLLGLETATEGTVTLGNREIQGIEVENRGADLVSSIQMVFQNPFDTLNPSHSVGSQIIRTLEKFNFGNSTEERRERMLELLDLVKLPRAFETRMPRQLSGGQKQRIGVARAFAGGPKVVVADEPVSALDVSVQAAVTELLMDIQRESRTTMLFISHDLSVVRYIADRVVVMYLGHIVEQGTTDQIFSPPYHPYTEALLSAIPIADTSVQKKHIVLDGDIPSALNPPPGCPFQTRCRWKERVSGNKCETEVPGYVEWGEGHFMKCHLSRDELESMEPVISFEAKEDSVEDASKIVDLDAVKKAPVQKKADARRDKAVAAVADTGDTGSAKTKATKKTKRAKAEAAKSRGGKSRGGKSSLDDPDRPSSMERPDVPDDLKQISGVGPKLEGTLNGLGIYTFEQVAAWKKPQRDWVDSYLSFKGRIDRDGWVKQAKALARFHRIYTAQEALPAPVVHQARRCLLDLIGVAAAGSRTELAGLIAGHASSQFGAGPGVDTATILFDSRARSASAAGAALAGGMTIDAIDAHDGHPLTKGHAGCGLFPALLAIAETEAPDMPLDEFLAHLTIGYEIAIRCGIALHATAPDYHTSGAWVAVGVALSGALMTGANSEIVRHAAGIAEYHGPRSQMMRCIDHPTMLKDGSGWGAMAGMSALMLARSGFTGAPALTVEEAAVTGIWSDLGTCWRIMEQYFKPWPVCRWAQPAVEAALGLRSEHGVAPDMIARIRVRTFHEAIRLATVSPADTEQAQYALPFPVAAALVHGRLGVAQISGEGLRDATVLDLAERVELSESAAFNDLFPAERWAEVELELTGGRVLASKPLFLRSSTP</sequence>
<feature type="domain" description="ABC transmembrane type-1" evidence="15">
    <location>
        <begin position="1003"/>
        <end position="1279"/>
    </location>
</feature>
<keyword evidence="3" id="KW-0813">Transport</keyword>
<dbReference type="GO" id="GO:0005886">
    <property type="term" value="C:plasma membrane"/>
    <property type="evidence" value="ECO:0007669"/>
    <property type="project" value="UniProtKB-SubCell"/>
</dbReference>
<keyword evidence="7" id="KW-0547">Nucleotide-binding</keyword>
<feature type="transmembrane region" description="Helical" evidence="13">
    <location>
        <begin position="564"/>
        <end position="582"/>
    </location>
</feature>
<feature type="transmembrane region" description="Helical" evidence="13">
    <location>
        <begin position="822"/>
        <end position="847"/>
    </location>
</feature>
<keyword evidence="6 13" id="KW-0812">Transmembrane</keyword>
<evidence type="ECO:0000256" key="3">
    <source>
        <dbReference type="ARBA" id="ARBA00022448"/>
    </source>
</evidence>
<evidence type="ECO:0000259" key="14">
    <source>
        <dbReference type="PROSITE" id="PS50893"/>
    </source>
</evidence>
<dbReference type="PROSITE" id="PS50928">
    <property type="entry name" value="ABC_TM1"/>
    <property type="match status" value="2"/>
</dbReference>
<dbReference type="InterPro" id="IPR042188">
    <property type="entry name" value="MmgE/PrpD_sf_2"/>
</dbReference>
<evidence type="ECO:0000256" key="6">
    <source>
        <dbReference type="ARBA" id="ARBA00022692"/>
    </source>
</evidence>
<evidence type="ECO:0000256" key="12">
    <source>
        <dbReference type="SAM" id="MobiDB-lite"/>
    </source>
</evidence>
<evidence type="ECO:0000259" key="15">
    <source>
        <dbReference type="PROSITE" id="PS50928"/>
    </source>
</evidence>
<dbReference type="GO" id="GO:0016887">
    <property type="term" value="F:ATP hydrolysis activity"/>
    <property type="evidence" value="ECO:0007669"/>
    <property type="project" value="InterPro"/>
</dbReference>
<dbReference type="InterPro" id="IPR006311">
    <property type="entry name" value="TAT_signal"/>
</dbReference>
<dbReference type="PROSITE" id="PS00211">
    <property type="entry name" value="ABC_TRANSPORTER_1"/>
    <property type="match status" value="2"/>
</dbReference>
<evidence type="ECO:0000256" key="8">
    <source>
        <dbReference type="ARBA" id="ARBA00022840"/>
    </source>
</evidence>
<keyword evidence="11 13" id="KW-0472">Membrane</keyword>
<feature type="transmembrane region" description="Helical" evidence="13">
    <location>
        <begin position="1256"/>
        <end position="1279"/>
    </location>
</feature>
<dbReference type="InterPro" id="IPR017871">
    <property type="entry name" value="ABC_transporter-like_CS"/>
</dbReference>
<feature type="region of interest" description="Disordered" evidence="12">
    <location>
        <begin position="1989"/>
        <end position="2070"/>
    </location>
</feature>
<feature type="transmembrane region" description="Helical" evidence="13">
    <location>
        <begin position="1005"/>
        <end position="1026"/>
    </location>
</feature>
<dbReference type="CDD" id="cd06261">
    <property type="entry name" value="TM_PBP2"/>
    <property type="match status" value="2"/>
</dbReference>
<dbReference type="SUPFAM" id="SSF52540">
    <property type="entry name" value="P-loop containing nucleoside triphosphate hydrolases"/>
    <property type="match status" value="2"/>
</dbReference>
<dbReference type="SUPFAM" id="SSF53850">
    <property type="entry name" value="Periplasmic binding protein-like II"/>
    <property type="match status" value="1"/>
</dbReference>
<dbReference type="InterPro" id="IPR042183">
    <property type="entry name" value="MmgE/PrpD_sf_1"/>
</dbReference>
<dbReference type="PROSITE" id="PS50893">
    <property type="entry name" value="ABC_TRANSPORTER_2"/>
    <property type="match status" value="2"/>
</dbReference>
<dbReference type="Gene3D" id="3.30.1330.120">
    <property type="entry name" value="2-methylcitrate dehydratase PrpD"/>
    <property type="match status" value="1"/>
</dbReference>
<dbReference type="SUPFAM" id="SSF103378">
    <property type="entry name" value="2-methylcitrate dehydratase PrpD"/>
    <property type="match status" value="1"/>
</dbReference>
<dbReference type="InterPro" id="IPR000914">
    <property type="entry name" value="SBP_5_dom"/>
</dbReference>
<dbReference type="CDD" id="cd08503">
    <property type="entry name" value="PBP2_NikA_DppA_OppA_like_17"/>
    <property type="match status" value="1"/>
</dbReference>
<dbReference type="SMART" id="SM00382">
    <property type="entry name" value="AAA"/>
    <property type="match status" value="2"/>
</dbReference>
<dbReference type="InterPro" id="IPR050388">
    <property type="entry name" value="ABC_Ni/Peptide_Import"/>
</dbReference>
<accession>A0AA36IQ78</accession>
<dbReference type="PANTHER" id="PTHR43297:SF14">
    <property type="entry name" value="ATPASE AAA-TYPE CORE DOMAIN-CONTAINING PROTEIN"/>
    <property type="match status" value="1"/>
</dbReference>
<keyword evidence="4" id="KW-1003">Cell membrane</keyword>
<dbReference type="InterPro" id="IPR000515">
    <property type="entry name" value="MetI-like"/>
</dbReference>
<dbReference type="InterPro" id="IPR036148">
    <property type="entry name" value="MmgE/PrpD_sf"/>
</dbReference>
<feature type="transmembrane region" description="Helical" evidence="13">
    <location>
        <begin position="22"/>
        <end position="44"/>
    </location>
</feature>
<reference evidence="16" key="1">
    <citation type="submission" date="2023-08" db="EMBL/GenBank/DDBJ databases">
        <authorList>
            <person name="Chen Y."/>
            <person name="Shah S."/>
            <person name="Dougan E. K."/>
            <person name="Thang M."/>
            <person name="Chan C."/>
        </authorList>
    </citation>
    <scope>NUCLEOTIDE SEQUENCE</scope>
</reference>
<dbReference type="GO" id="GO:0015833">
    <property type="term" value="P:peptide transport"/>
    <property type="evidence" value="ECO:0007669"/>
    <property type="project" value="InterPro"/>
</dbReference>
<evidence type="ECO:0000256" key="7">
    <source>
        <dbReference type="ARBA" id="ARBA00022741"/>
    </source>
</evidence>
<dbReference type="Gene3D" id="3.10.105.10">
    <property type="entry name" value="Dipeptide-binding Protein, Domain 3"/>
    <property type="match status" value="1"/>
</dbReference>
<dbReference type="CDD" id="cd03257">
    <property type="entry name" value="ABC_NikE_OppD_transporters"/>
    <property type="match status" value="2"/>
</dbReference>
<dbReference type="FunFam" id="3.40.50.300:FF:000016">
    <property type="entry name" value="Oligopeptide ABC transporter ATP-binding component"/>
    <property type="match status" value="2"/>
</dbReference>
<dbReference type="PANTHER" id="PTHR43297">
    <property type="entry name" value="OLIGOPEPTIDE TRANSPORT ATP-BINDING PROTEIN APPD"/>
    <property type="match status" value="1"/>
</dbReference>
<dbReference type="InterPro" id="IPR035906">
    <property type="entry name" value="MetI-like_sf"/>
</dbReference>
<evidence type="ECO:0000256" key="11">
    <source>
        <dbReference type="ARBA" id="ARBA00023136"/>
    </source>
</evidence>
<evidence type="ECO:0000256" key="2">
    <source>
        <dbReference type="ARBA" id="ARBA00004202"/>
    </source>
</evidence>
<comment type="subcellular location">
    <subcellularLocation>
        <location evidence="2">Cell membrane</location>
        <topology evidence="2">Peripheral membrane protein</topology>
    </subcellularLocation>
    <subcellularLocation>
        <location evidence="1">Membrane</location>
        <topology evidence="1">Multi-pass membrane protein</topology>
    </subcellularLocation>
</comment>
<dbReference type="Pfam" id="PF00005">
    <property type="entry name" value="ABC_tran"/>
    <property type="match status" value="2"/>
</dbReference>
<evidence type="ECO:0000256" key="5">
    <source>
        <dbReference type="ARBA" id="ARBA00022519"/>
    </source>
</evidence>